<evidence type="ECO:0000313" key="2">
    <source>
        <dbReference type="Proteomes" id="UP000239181"/>
    </source>
</evidence>
<organism evidence="1 2">
    <name type="scientific">Pantoea coffeiphila</name>
    <dbReference type="NCBI Taxonomy" id="1465635"/>
    <lineage>
        <taxon>Bacteria</taxon>
        <taxon>Pseudomonadati</taxon>
        <taxon>Pseudomonadota</taxon>
        <taxon>Gammaproteobacteria</taxon>
        <taxon>Enterobacterales</taxon>
        <taxon>Erwiniaceae</taxon>
        <taxon>Pantoea</taxon>
    </lineage>
</organism>
<comment type="caution">
    <text evidence="1">The sequence shown here is derived from an EMBL/GenBank/DDBJ whole genome shotgun (WGS) entry which is preliminary data.</text>
</comment>
<gene>
    <name evidence="1" type="ORF">CQW29_08825</name>
</gene>
<accession>A0A2S9ICY9</accession>
<name>A0A2S9ICY9_9GAMM</name>
<evidence type="ECO:0000313" key="1">
    <source>
        <dbReference type="EMBL" id="PRD15655.1"/>
    </source>
</evidence>
<proteinExistence type="predicted"/>
<sequence length="140" mass="16018">MKNITINEEHFGQGSLGQTKNTPTKLNIKINKVDLAILDELATLTDDTRSQVVNAAIEALVYKFFNQDVENFDTRYLLASEADKRNPELNNSLSIDKSWLYEIDPNGQIGQVENKYYQQQNFYSQEHDDIKSILSSSVKK</sequence>
<dbReference type="AlphaFoldDB" id="A0A2S9ICY9"/>
<keyword evidence="2" id="KW-1185">Reference proteome</keyword>
<reference evidence="1 2" key="1">
    <citation type="submission" date="2017-10" db="EMBL/GenBank/DDBJ databases">
        <title>Draft genome of two endophytic bacteria isolated from 'guarana' Paullinia cupana (Mart.) Ducke.</title>
        <authorList>
            <person name="Siqueira K.A."/>
            <person name="Liotti R.G."/>
            <person name="Mendes T.A."/>
            <person name="Soares M.A."/>
        </authorList>
    </citation>
    <scope>NUCLEOTIDE SEQUENCE [LARGE SCALE GENOMIC DNA]</scope>
    <source>
        <strain evidence="1 2">342</strain>
    </source>
</reference>
<dbReference type="Proteomes" id="UP000239181">
    <property type="component" value="Unassembled WGS sequence"/>
</dbReference>
<dbReference type="OrthoDB" id="9941472at2"/>
<dbReference type="RefSeq" id="WP_105592368.1">
    <property type="nucleotide sequence ID" value="NZ_PDET01000005.1"/>
</dbReference>
<dbReference type="EMBL" id="PDET01000005">
    <property type="protein sequence ID" value="PRD15655.1"/>
    <property type="molecule type" value="Genomic_DNA"/>
</dbReference>
<protein>
    <submittedName>
        <fullName evidence="1">Uncharacterized protein</fullName>
    </submittedName>
</protein>